<dbReference type="InterPro" id="IPR039426">
    <property type="entry name" value="TonB-dep_rcpt-like"/>
</dbReference>
<comment type="caution">
    <text evidence="18">The sequence shown here is derived from an EMBL/GenBank/DDBJ whole genome shotgun (WGS) entry which is preliminary data.</text>
</comment>
<evidence type="ECO:0000256" key="2">
    <source>
        <dbReference type="ARBA" id="ARBA00009810"/>
    </source>
</evidence>
<dbReference type="GO" id="GO:0015891">
    <property type="term" value="P:siderophore transport"/>
    <property type="evidence" value="ECO:0007669"/>
    <property type="project" value="InterPro"/>
</dbReference>
<dbReference type="GO" id="GO:0009279">
    <property type="term" value="C:cell outer membrane"/>
    <property type="evidence" value="ECO:0007669"/>
    <property type="project" value="UniProtKB-SubCell"/>
</dbReference>
<name>A0A9X5E9R1_9CYAN</name>
<evidence type="ECO:0000256" key="4">
    <source>
        <dbReference type="ARBA" id="ARBA00022452"/>
    </source>
</evidence>
<dbReference type="InterPro" id="IPR012910">
    <property type="entry name" value="Plug_dom"/>
</dbReference>
<dbReference type="SUPFAM" id="SSF56935">
    <property type="entry name" value="Porins"/>
    <property type="match status" value="1"/>
</dbReference>
<feature type="compositionally biased region" description="Acidic residues" evidence="15">
    <location>
        <begin position="1"/>
        <end position="11"/>
    </location>
</feature>
<keyword evidence="19" id="KW-1185">Reference proteome</keyword>
<evidence type="ECO:0000256" key="9">
    <source>
        <dbReference type="ARBA" id="ARBA00023065"/>
    </source>
</evidence>
<dbReference type="InterPro" id="IPR037066">
    <property type="entry name" value="Plug_dom_sf"/>
</dbReference>
<evidence type="ECO:0000313" key="19">
    <source>
        <dbReference type="Proteomes" id="UP000031532"/>
    </source>
</evidence>
<evidence type="ECO:0000259" key="16">
    <source>
        <dbReference type="Pfam" id="PF00593"/>
    </source>
</evidence>
<dbReference type="FunFam" id="2.170.130.10:FF:000001">
    <property type="entry name" value="Catecholate siderophore TonB-dependent receptor"/>
    <property type="match status" value="1"/>
</dbReference>
<protein>
    <submittedName>
        <fullName evidence="18">TonB-dependent receptor</fullName>
    </submittedName>
</protein>
<dbReference type="InterPro" id="IPR010105">
    <property type="entry name" value="TonB_sidphr_rcpt"/>
</dbReference>
<keyword evidence="5" id="KW-0410">Iron transport</keyword>
<sequence length="496" mass="55820">MVTSPGDEEQEIVVTGEQEGYSVPDASTATRTDTPLRDIPQSTQVVPRQVIEDRQITRISDAVRNVSGVTVQREYGDYSDAYNIRGFTTYDTLRNGFQGFSTIVPSNNIERVEVLKGPASILYGQFEPGGVVHYITKQPLSEPYYAAEFTAGSYDYYSPSIDFSGSLTGDRKLLYRLNTAYTSSDSFVDFVERDVFSISPTLTYRFSDATTLALSYDYIQSDGVHYDGFAPDPRFFQAPINRFTGEPDGNDDETERHEINLTFLHRFNDNLEFRSNFAVSIDRSNNSIFRPRGLEDDGRTVIRSYERNLFNDNDIYTLQNNLIAKFNTGAIAPQLLLGFDWSEDTQENVNLFLDDGEVASLDLFDPIYGTPIPTQLNGTDAEFESRIETHAIYLQDQLTLLPNLKLLVGGRYDFVDNRTITQSYRGENILSTDDITDESFYDEAFSPRIGIVYQPIEPISLYASYSRSFAPNNARTASGTPIEQMHPFSTAMTTGG</sequence>
<keyword evidence="8" id="KW-0408">Iron</keyword>
<evidence type="ECO:0000256" key="11">
    <source>
        <dbReference type="ARBA" id="ARBA00023136"/>
    </source>
</evidence>
<dbReference type="PANTHER" id="PTHR32552">
    <property type="entry name" value="FERRICHROME IRON RECEPTOR-RELATED"/>
    <property type="match status" value="1"/>
</dbReference>
<comment type="similarity">
    <text evidence="2 13 14">Belongs to the TonB-dependent receptor family.</text>
</comment>
<keyword evidence="7" id="KW-0732">Signal</keyword>
<evidence type="ECO:0000256" key="5">
    <source>
        <dbReference type="ARBA" id="ARBA00022496"/>
    </source>
</evidence>
<dbReference type="GO" id="GO:0038023">
    <property type="term" value="F:signaling receptor activity"/>
    <property type="evidence" value="ECO:0007669"/>
    <property type="project" value="InterPro"/>
</dbReference>
<organism evidence="18 19">
    <name type="scientific">Scytonema millei VB511283</name>
    <dbReference type="NCBI Taxonomy" id="1245923"/>
    <lineage>
        <taxon>Bacteria</taxon>
        <taxon>Bacillati</taxon>
        <taxon>Cyanobacteriota</taxon>
        <taxon>Cyanophyceae</taxon>
        <taxon>Nostocales</taxon>
        <taxon>Scytonemataceae</taxon>
        <taxon>Scytonema</taxon>
    </lineage>
</organism>
<evidence type="ECO:0000256" key="8">
    <source>
        <dbReference type="ARBA" id="ARBA00023004"/>
    </source>
</evidence>
<dbReference type="InterPro" id="IPR036942">
    <property type="entry name" value="Beta-barrel_TonB_sf"/>
</dbReference>
<evidence type="ECO:0000256" key="13">
    <source>
        <dbReference type="PROSITE-ProRule" id="PRU01360"/>
    </source>
</evidence>
<dbReference type="Pfam" id="PF07715">
    <property type="entry name" value="Plug"/>
    <property type="match status" value="1"/>
</dbReference>
<evidence type="ECO:0000259" key="17">
    <source>
        <dbReference type="Pfam" id="PF07715"/>
    </source>
</evidence>
<keyword evidence="6 13" id="KW-0812">Transmembrane</keyword>
<dbReference type="Pfam" id="PF00593">
    <property type="entry name" value="TonB_dep_Rec_b-barrel"/>
    <property type="match status" value="1"/>
</dbReference>
<evidence type="ECO:0000256" key="3">
    <source>
        <dbReference type="ARBA" id="ARBA00022448"/>
    </source>
</evidence>
<evidence type="ECO:0000256" key="1">
    <source>
        <dbReference type="ARBA" id="ARBA00004571"/>
    </source>
</evidence>
<dbReference type="InterPro" id="IPR000531">
    <property type="entry name" value="Beta-barrel_TonB"/>
</dbReference>
<dbReference type="PANTHER" id="PTHR32552:SF68">
    <property type="entry name" value="FERRICHROME OUTER MEMBRANE TRANSPORTER_PHAGE RECEPTOR"/>
    <property type="match status" value="1"/>
</dbReference>
<dbReference type="Gene3D" id="2.170.130.10">
    <property type="entry name" value="TonB-dependent receptor, plug domain"/>
    <property type="match status" value="1"/>
</dbReference>
<dbReference type="Gene3D" id="2.40.170.20">
    <property type="entry name" value="TonB-dependent receptor, beta-barrel domain"/>
    <property type="match status" value="1"/>
</dbReference>
<dbReference type="RefSeq" id="WP_052290198.1">
    <property type="nucleotide sequence ID" value="NZ_JTJC03000013.1"/>
</dbReference>
<evidence type="ECO:0000313" key="18">
    <source>
        <dbReference type="EMBL" id="NHC37930.1"/>
    </source>
</evidence>
<dbReference type="Proteomes" id="UP000031532">
    <property type="component" value="Unassembled WGS sequence"/>
</dbReference>
<feature type="domain" description="TonB-dependent receptor-like beta-barrel" evidence="16">
    <location>
        <begin position="204"/>
        <end position="486"/>
    </location>
</feature>
<feature type="domain" description="TonB-dependent receptor plug" evidence="17">
    <location>
        <begin position="36"/>
        <end position="131"/>
    </location>
</feature>
<dbReference type="PROSITE" id="PS52016">
    <property type="entry name" value="TONB_DEPENDENT_REC_3"/>
    <property type="match status" value="1"/>
</dbReference>
<gene>
    <name evidence="18" type="ORF">QH73_0025450</name>
</gene>
<keyword evidence="12 13" id="KW-0998">Cell outer membrane</keyword>
<dbReference type="EMBL" id="JTJC03000013">
    <property type="protein sequence ID" value="NHC37930.1"/>
    <property type="molecule type" value="Genomic_DNA"/>
</dbReference>
<keyword evidence="18" id="KW-0675">Receptor</keyword>
<evidence type="ECO:0000256" key="7">
    <source>
        <dbReference type="ARBA" id="ARBA00022729"/>
    </source>
</evidence>
<evidence type="ECO:0000256" key="15">
    <source>
        <dbReference type="SAM" id="MobiDB-lite"/>
    </source>
</evidence>
<keyword evidence="11 13" id="KW-0472">Membrane</keyword>
<dbReference type="GO" id="GO:0015344">
    <property type="term" value="F:siderophore uptake transmembrane transporter activity"/>
    <property type="evidence" value="ECO:0007669"/>
    <property type="project" value="TreeGrafter"/>
</dbReference>
<dbReference type="NCBIfam" id="TIGR01783">
    <property type="entry name" value="TonB-siderophor"/>
    <property type="match status" value="1"/>
</dbReference>
<feature type="region of interest" description="Disordered" evidence="15">
    <location>
        <begin position="1"/>
        <end position="33"/>
    </location>
</feature>
<reference evidence="18 19" key="1">
    <citation type="journal article" date="2015" name="Genome Announc.">
        <title>Draft Genome Sequence of the Terrestrial Cyanobacterium Scytonema millei VB511283, Isolated from Eastern India.</title>
        <authorList>
            <person name="Sen D."/>
            <person name="Chandrababunaidu M.M."/>
            <person name="Singh D."/>
            <person name="Sanghi N."/>
            <person name="Ghorai A."/>
            <person name="Mishra G.P."/>
            <person name="Madduluri M."/>
            <person name="Adhikary S.P."/>
            <person name="Tripathy S."/>
        </authorList>
    </citation>
    <scope>NUCLEOTIDE SEQUENCE [LARGE SCALE GENOMIC DNA]</scope>
    <source>
        <strain evidence="18 19">VB511283</strain>
    </source>
</reference>
<comment type="subcellular location">
    <subcellularLocation>
        <location evidence="1 13">Cell outer membrane</location>
        <topology evidence="1 13">Multi-pass membrane protein</topology>
    </subcellularLocation>
</comment>
<evidence type="ECO:0000256" key="10">
    <source>
        <dbReference type="ARBA" id="ARBA00023077"/>
    </source>
</evidence>
<proteinExistence type="inferred from homology"/>
<evidence type="ECO:0000256" key="12">
    <source>
        <dbReference type="ARBA" id="ARBA00023237"/>
    </source>
</evidence>
<accession>A0A9X5E9R1</accession>
<dbReference type="CDD" id="cd01347">
    <property type="entry name" value="ligand_gated_channel"/>
    <property type="match status" value="1"/>
</dbReference>
<keyword evidence="9" id="KW-0406">Ion transport</keyword>
<evidence type="ECO:0000256" key="14">
    <source>
        <dbReference type="RuleBase" id="RU003357"/>
    </source>
</evidence>
<dbReference type="AlphaFoldDB" id="A0A9X5E9R1"/>
<keyword evidence="10 14" id="KW-0798">TonB box</keyword>
<keyword evidence="3 13" id="KW-0813">Transport</keyword>
<keyword evidence="4 13" id="KW-1134">Transmembrane beta strand</keyword>
<evidence type="ECO:0000256" key="6">
    <source>
        <dbReference type="ARBA" id="ARBA00022692"/>
    </source>
</evidence>